<sequence>MTEPISLGDPAPSFFEKHILGEQYLEYHKEPLVKVAGQINGEYRGLLEKMGEGDHKLNANYFEELALKRKEVCEARLQASKNSRDHRLRDQALGWEAELWYTDIALESLHKDGVDKRVLKAVTRSIAGEMKELDREAYEKRKFSKMSATIGNVVFEKRVLAFAKIND</sequence>
<accession>A0A0G0C0X0</accession>
<dbReference type="EMBL" id="LBOW01000006">
    <property type="protein sequence ID" value="KKP44830.1"/>
    <property type="molecule type" value="Genomic_DNA"/>
</dbReference>
<name>A0A0G0C0X0_9BACT</name>
<dbReference type="AlphaFoldDB" id="A0A0G0C0X0"/>
<proteinExistence type="predicted"/>
<evidence type="ECO:0000313" key="1">
    <source>
        <dbReference type="EMBL" id="KKP44830.1"/>
    </source>
</evidence>
<reference evidence="1 2" key="1">
    <citation type="journal article" date="2015" name="Nature">
        <title>rRNA introns, odd ribosomes, and small enigmatic genomes across a large radiation of phyla.</title>
        <authorList>
            <person name="Brown C.T."/>
            <person name="Hug L.A."/>
            <person name="Thomas B.C."/>
            <person name="Sharon I."/>
            <person name="Castelle C.J."/>
            <person name="Singh A."/>
            <person name="Wilkins M.J."/>
            <person name="Williams K.H."/>
            <person name="Banfield J.F."/>
        </authorList>
    </citation>
    <scope>NUCLEOTIDE SEQUENCE [LARGE SCALE GENOMIC DNA]</scope>
</reference>
<comment type="caution">
    <text evidence="1">The sequence shown here is derived from an EMBL/GenBank/DDBJ whole genome shotgun (WGS) entry which is preliminary data.</text>
</comment>
<protein>
    <submittedName>
        <fullName evidence="1">Uncharacterized protein</fullName>
    </submittedName>
</protein>
<organism evidence="1 2">
    <name type="scientific">Candidatus Woesebacteria bacterium GW2011_GWB1_33_22</name>
    <dbReference type="NCBI Taxonomy" id="1618566"/>
    <lineage>
        <taxon>Bacteria</taxon>
        <taxon>Candidatus Woeseibacteriota</taxon>
    </lineage>
</organism>
<dbReference type="Proteomes" id="UP000034778">
    <property type="component" value="Unassembled WGS sequence"/>
</dbReference>
<evidence type="ECO:0000313" key="2">
    <source>
        <dbReference type="Proteomes" id="UP000034778"/>
    </source>
</evidence>
<dbReference type="STRING" id="1618566.UR35_C0006G0065"/>
<gene>
    <name evidence="1" type="ORF">UR35_C0006G0065</name>
</gene>